<evidence type="ECO:0008006" key="3">
    <source>
        <dbReference type="Google" id="ProtNLM"/>
    </source>
</evidence>
<dbReference type="AlphaFoldDB" id="Q12LG3"/>
<protein>
    <recommendedName>
        <fullName evidence="3">Late competence development protein ComFB</fullName>
    </recommendedName>
</protein>
<dbReference type="InterPro" id="IPR019657">
    <property type="entry name" value="ComFB"/>
</dbReference>
<dbReference type="HOGENOM" id="CLU_163439_0_0_6"/>
<evidence type="ECO:0000313" key="2">
    <source>
        <dbReference type="Proteomes" id="UP000001982"/>
    </source>
</evidence>
<sequence>MQLEIRNYYEVLLMEMLRDEGLMDELSEEYLADLCCVTLNQLPVRYVRHLVDTYFFEDFSELQTMKREIQDSLERARTFLKANALRRVQEEQAVQQRQAVEQTQLKNESSESTD</sequence>
<dbReference type="STRING" id="318161.Sden_2433"/>
<dbReference type="KEGG" id="sdn:Sden_2433"/>
<proteinExistence type="predicted"/>
<reference evidence="1 2" key="1">
    <citation type="submission" date="2006-03" db="EMBL/GenBank/DDBJ databases">
        <title>Complete sequence of Shewanella denitrificans OS217.</title>
        <authorList>
            <consortium name="US DOE Joint Genome Institute"/>
            <person name="Copeland A."/>
            <person name="Lucas S."/>
            <person name="Lapidus A."/>
            <person name="Barry K."/>
            <person name="Detter J.C."/>
            <person name="Glavina del Rio T."/>
            <person name="Hammon N."/>
            <person name="Israni S."/>
            <person name="Dalin E."/>
            <person name="Tice H."/>
            <person name="Pitluck S."/>
            <person name="Brettin T."/>
            <person name="Bruce D."/>
            <person name="Han C."/>
            <person name="Tapia R."/>
            <person name="Gilna P."/>
            <person name="Kiss H."/>
            <person name="Schmutz J."/>
            <person name="Larimer F."/>
            <person name="Land M."/>
            <person name="Hauser L."/>
            <person name="Kyrpides N."/>
            <person name="Lykidis A."/>
            <person name="Richardson P."/>
        </authorList>
    </citation>
    <scope>NUCLEOTIDE SEQUENCE [LARGE SCALE GENOMIC DNA]</scope>
    <source>
        <strain evidence="2">OS217 / ATCC BAA-1090 / DSM 15013</strain>
    </source>
</reference>
<evidence type="ECO:0000313" key="1">
    <source>
        <dbReference type="EMBL" id="ABE55713.1"/>
    </source>
</evidence>
<accession>Q12LG3</accession>
<dbReference type="Pfam" id="PF10719">
    <property type="entry name" value="ComFB"/>
    <property type="match status" value="1"/>
</dbReference>
<gene>
    <name evidence="1" type="ordered locus">Sden_2433</name>
</gene>
<dbReference type="Proteomes" id="UP000001982">
    <property type="component" value="Chromosome"/>
</dbReference>
<dbReference type="eggNOG" id="ENOG5033HKA">
    <property type="taxonomic scope" value="Bacteria"/>
</dbReference>
<dbReference type="EMBL" id="CP000302">
    <property type="protein sequence ID" value="ABE55713.1"/>
    <property type="molecule type" value="Genomic_DNA"/>
</dbReference>
<dbReference type="OrthoDB" id="5895647at2"/>
<dbReference type="RefSeq" id="WP_011496864.1">
    <property type="nucleotide sequence ID" value="NC_007954.1"/>
</dbReference>
<organism evidence="1 2">
    <name type="scientific">Shewanella denitrificans (strain OS217 / ATCC BAA-1090 / DSM 15013)</name>
    <dbReference type="NCBI Taxonomy" id="318161"/>
    <lineage>
        <taxon>Bacteria</taxon>
        <taxon>Pseudomonadati</taxon>
        <taxon>Pseudomonadota</taxon>
        <taxon>Gammaproteobacteria</taxon>
        <taxon>Alteromonadales</taxon>
        <taxon>Shewanellaceae</taxon>
        <taxon>Shewanella</taxon>
    </lineage>
</organism>
<keyword evidence="2" id="KW-1185">Reference proteome</keyword>
<name>Q12LG3_SHEDO</name>